<dbReference type="RefSeq" id="WP_093147851.1">
    <property type="nucleotide sequence ID" value="NZ_FNBW01000001.1"/>
</dbReference>
<gene>
    <name evidence="1" type="ORF">SAMN05660686_00480</name>
</gene>
<keyword evidence="2" id="KW-1185">Reference proteome</keyword>
<dbReference type="EMBL" id="FNBW01000001">
    <property type="protein sequence ID" value="SDF15345.1"/>
    <property type="molecule type" value="Genomic_DNA"/>
</dbReference>
<dbReference type="Proteomes" id="UP000198615">
    <property type="component" value="Unassembled WGS sequence"/>
</dbReference>
<evidence type="ECO:0000313" key="1">
    <source>
        <dbReference type="EMBL" id="SDF15345.1"/>
    </source>
</evidence>
<accession>A0A8G2EU52</accession>
<comment type="caution">
    <text evidence="1">The sequence shown here is derived from an EMBL/GenBank/DDBJ whole genome shotgun (WGS) entry which is preliminary data.</text>
</comment>
<evidence type="ECO:0000313" key="2">
    <source>
        <dbReference type="Proteomes" id="UP000198615"/>
    </source>
</evidence>
<sequence>MTDAAMAVWGDTAPEGDAEFSEWYHREHIPERVGMPGWRNGRRYRKIGRGKHKYLAVYDVDSMACFDDPAYRHALDHPTEWTSRMMGHFRNFVRATSRVRFSSGEALGSVIATVRYDPGTGDAEEIARWLAGTALHDLRNREGITRVQHWQADMGRSLAKTAEQAIRAGRDGEAPFTAVVEGTERAFVEAALVEAGIVEGLADRGARKVESGLYSMLFALHG</sequence>
<protein>
    <submittedName>
        <fullName evidence="1">Uncharacterized protein</fullName>
    </submittedName>
</protein>
<dbReference type="OrthoDB" id="3034735at2"/>
<dbReference type="SUPFAM" id="SSF54909">
    <property type="entry name" value="Dimeric alpha+beta barrel"/>
    <property type="match status" value="1"/>
</dbReference>
<proteinExistence type="predicted"/>
<dbReference type="AlphaFoldDB" id="A0A8G2EU52"/>
<dbReference type="InterPro" id="IPR011008">
    <property type="entry name" value="Dimeric_a/b-barrel"/>
</dbReference>
<organism evidence="1 2">
    <name type="scientific">Thalassobaculum litoreum DSM 18839</name>
    <dbReference type="NCBI Taxonomy" id="1123362"/>
    <lineage>
        <taxon>Bacteria</taxon>
        <taxon>Pseudomonadati</taxon>
        <taxon>Pseudomonadota</taxon>
        <taxon>Alphaproteobacteria</taxon>
        <taxon>Rhodospirillales</taxon>
        <taxon>Thalassobaculaceae</taxon>
        <taxon>Thalassobaculum</taxon>
    </lineage>
</organism>
<name>A0A8G2EU52_9PROT</name>
<reference evidence="1 2" key="1">
    <citation type="submission" date="2016-10" db="EMBL/GenBank/DDBJ databases">
        <authorList>
            <person name="Varghese N."/>
            <person name="Submissions S."/>
        </authorList>
    </citation>
    <scope>NUCLEOTIDE SEQUENCE [LARGE SCALE GENOMIC DNA]</scope>
    <source>
        <strain evidence="1 2">DSM 18839</strain>
    </source>
</reference>